<evidence type="ECO:0000313" key="7">
    <source>
        <dbReference type="Proteomes" id="UP000474042"/>
    </source>
</evidence>
<dbReference type="Pfam" id="PF07873">
    <property type="entry name" value="YabP"/>
    <property type="match status" value="1"/>
</dbReference>
<protein>
    <submittedName>
        <fullName evidence="1">Sporulation protein YabP</fullName>
    </submittedName>
</protein>
<reference evidence="2 7" key="4">
    <citation type="submission" date="2020-01" db="EMBL/GenBank/DDBJ databases">
        <title>Genome sequence of a 1,3-propanediol producer, Clostridium butyricum S3.</title>
        <authorList>
            <person name="Zhou J."/>
        </authorList>
    </citation>
    <scope>NUCLEOTIDE SEQUENCE [LARGE SCALE GENOMIC DNA]</scope>
    <source>
        <strain evidence="2 7">S3</strain>
    </source>
</reference>
<evidence type="ECO:0000313" key="3">
    <source>
        <dbReference type="EMBL" id="PPV12564.1"/>
    </source>
</evidence>
<dbReference type="InterPro" id="IPR022476">
    <property type="entry name" value="Spore_YabP/YqfC"/>
</dbReference>
<dbReference type="AlphaFoldDB" id="A0A0A6PXE3"/>
<dbReference type="InterPro" id="IPR038705">
    <property type="entry name" value="YabP_sf"/>
</dbReference>
<dbReference type="Proteomes" id="UP000474042">
    <property type="component" value="Unassembled WGS sequence"/>
</dbReference>
<evidence type="ECO:0000313" key="2">
    <source>
        <dbReference type="EMBL" id="NAS19156.1"/>
    </source>
</evidence>
<reference evidence="1 6" key="3">
    <citation type="submission" date="2019-07" db="EMBL/GenBank/DDBJ databases">
        <title>Whole genome shotgun sequence of Clostridium butyricum NBRC 3858.</title>
        <authorList>
            <person name="Hosoyama A."/>
            <person name="Uohara A."/>
            <person name="Ohji S."/>
            <person name="Ichikawa N."/>
        </authorList>
    </citation>
    <scope>NUCLEOTIDE SEQUENCE [LARGE SCALE GENOMIC DNA]</scope>
    <source>
        <strain evidence="1 6">NBRC 3858</strain>
    </source>
</reference>
<evidence type="ECO:0000313" key="5">
    <source>
        <dbReference type="Proteomes" id="UP000238081"/>
    </source>
</evidence>
<dbReference type="EMBL" id="CP040626">
    <property type="protein sequence ID" value="QMW92634.1"/>
    <property type="molecule type" value="Genomic_DNA"/>
</dbReference>
<dbReference type="EMBL" id="BKBC01000006">
    <property type="protein sequence ID" value="GEQ20222.1"/>
    <property type="molecule type" value="Genomic_DNA"/>
</dbReference>
<dbReference type="Proteomes" id="UP000238081">
    <property type="component" value="Unassembled WGS sequence"/>
</dbReference>
<dbReference type="Proteomes" id="UP000321089">
    <property type="component" value="Unassembled WGS sequence"/>
</dbReference>
<evidence type="ECO:0000313" key="4">
    <source>
        <dbReference type="EMBL" id="QMW92634.1"/>
    </source>
</evidence>
<sequence length="97" mass="10831">MEKRADNSVQDNKSSLNLEDRKKLTLSGVVEVMSFDEEKIDLTTKLGNLTIKGEELKMNKLDVQNGDVIIIGNISSMVYNGKVSKKNGESLLNKLFK</sequence>
<organism evidence="1 6">
    <name type="scientific">Clostridium butyricum</name>
    <dbReference type="NCBI Taxonomy" id="1492"/>
    <lineage>
        <taxon>Bacteria</taxon>
        <taxon>Bacillati</taxon>
        <taxon>Bacillota</taxon>
        <taxon>Clostridia</taxon>
        <taxon>Eubacteriales</taxon>
        <taxon>Clostridiaceae</taxon>
        <taxon>Clostridium</taxon>
    </lineage>
</organism>
<reference evidence="3 5" key="1">
    <citation type="submission" date="2016-01" db="EMBL/GenBank/DDBJ databases">
        <title>Characterization of the Clostridium difficile lineages that are prevalent in Hong Kong and China.</title>
        <authorList>
            <person name="Kwok J.S.-L."/>
            <person name="Lam W.-Y."/>
            <person name="Ip M."/>
            <person name="Chan T.-F."/>
            <person name="Hawkey P.M."/>
            <person name="Tsui S.K.-W."/>
        </authorList>
    </citation>
    <scope>NUCLEOTIDE SEQUENCE [LARGE SCALE GENOMIC DNA]</scope>
    <source>
        <strain evidence="3 5">300064</strain>
    </source>
</reference>
<evidence type="ECO:0000313" key="1">
    <source>
        <dbReference type="EMBL" id="GEQ20222.1"/>
    </source>
</evidence>
<dbReference type="KEGG" id="cbut:ATN24_02015"/>
<dbReference type="GeneID" id="92945974"/>
<accession>A0A0A6PXE3</accession>
<proteinExistence type="predicted"/>
<reference evidence="4 8" key="2">
    <citation type="submission" date="2019-05" db="EMBL/GenBank/DDBJ databases">
        <authorList>
            <person name="Schori C."/>
            <person name="Ahrens C."/>
        </authorList>
    </citation>
    <scope>NUCLEOTIDE SEQUENCE [LARGE SCALE GENOMIC DNA]</scope>
    <source>
        <strain evidence="4 8">DSM 10702</strain>
    </source>
</reference>
<dbReference type="RefSeq" id="WP_002582983.1">
    <property type="nucleotide sequence ID" value="NZ_AP019716.1"/>
</dbReference>
<dbReference type="NCBIfam" id="TIGR02892">
    <property type="entry name" value="spore_yabP"/>
    <property type="match status" value="1"/>
</dbReference>
<evidence type="ECO:0000313" key="6">
    <source>
        <dbReference type="Proteomes" id="UP000321089"/>
    </source>
</evidence>
<evidence type="ECO:0000313" key="8">
    <source>
        <dbReference type="Proteomes" id="UP000515243"/>
    </source>
</evidence>
<dbReference type="Gene3D" id="2.60.40.2000">
    <property type="match status" value="1"/>
</dbReference>
<dbReference type="GO" id="GO:0030435">
    <property type="term" value="P:sporulation resulting in formation of a cellular spore"/>
    <property type="evidence" value="ECO:0007669"/>
    <property type="project" value="InterPro"/>
</dbReference>
<gene>
    <name evidence="2" type="primary">yabP</name>
    <name evidence="3" type="ORF">AWN73_05180</name>
    <name evidence="1" type="ORF">CBU02nite_07280</name>
    <name evidence="4" type="ORF">FF104_17330</name>
    <name evidence="2" type="ORF">GND98_015155</name>
</gene>
<name>A0A0A6PXE3_CLOBU</name>
<dbReference type="OrthoDB" id="9795125at2"/>
<dbReference type="Proteomes" id="UP000515243">
    <property type="component" value="Chromosome 1"/>
</dbReference>
<dbReference type="EMBL" id="WOFV02000058">
    <property type="protein sequence ID" value="NAS19156.1"/>
    <property type="molecule type" value="Genomic_DNA"/>
</dbReference>
<dbReference type="PIRSF" id="PIRSF011576">
    <property type="entry name" value="YabP"/>
    <property type="match status" value="1"/>
</dbReference>
<dbReference type="InterPro" id="IPR012504">
    <property type="entry name" value="Spore_YabP"/>
</dbReference>
<dbReference type="EMBL" id="LRDH01000140">
    <property type="protein sequence ID" value="PPV12564.1"/>
    <property type="molecule type" value="Genomic_DNA"/>
</dbReference>